<protein>
    <submittedName>
        <fullName evidence="1">Uncharacterized protein</fullName>
    </submittedName>
</protein>
<sequence>MKYEKFTRQISSVAIVAVAIFSWTASSVSAGPGQAVGGISTAPAVCTQGFKAGPKDSKGNYKCTSKRIICSSNQSVFFPKYVASIYKFEYTCAYPVKSGVVPKAPGKIKN</sequence>
<dbReference type="EMBL" id="UOFR01000055">
    <property type="protein sequence ID" value="VAW97815.1"/>
    <property type="molecule type" value="Genomic_DNA"/>
</dbReference>
<organism evidence="1">
    <name type="scientific">hydrothermal vent metagenome</name>
    <dbReference type="NCBI Taxonomy" id="652676"/>
    <lineage>
        <taxon>unclassified sequences</taxon>
        <taxon>metagenomes</taxon>
        <taxon>ecological metagenomes</taxon>
    </lineage>
</organism>
<dbReference type="AlphaFoldDB" id="A0A3B0ZW60"/>
<evidence type="ECO:0000313" key="1">
    <source>
        <dbReference type="EMBL" id="VAW97815.1"/>
    </source>
</evidence>
<accession>A0A3B0ZW60</accession>
<proteinExistence type="predicted"/>
<name>A0A3B0ZW60_9ZZZZ</name>
<gene>
    <name evidence="1" type="ORF">MNBD_GAMMA21-2903</name>
</gene>
<reference evidence="1" key="1">
    <citation type="submission" date="2018-06" db="EMBL/GenBank/DDBJ databases">
        <authorList>
            <person name="Zhirakovskaya E."/>
        </authorList>
    </citation>
    <scope>NUCLEOTIDE SEQUENCE</scope>
</reference>